<protein>
    <submittedName>
        <fullName evidence="2">Uncharacterized protein MANES_09G123800</fullName>
    </submittedName>
</protein>
<keyword evidence="1" id="KW-0472">Membrane</keyword>
<organism evidence="2">
    <name type="scientific">Rhizophora mucronata</name>
    <name type="common">Asiatic mangrove</name>
    <dbReference type="NCBI Taxonomy" id="61149"/>
    <lineage>
        <taxon>Eukaryota</taxon>
        <taxon>Viridiplantae</taxon>
        <taxon>Streptophyta</taxon>
        <taxon>Embryophyta</taxon>
        <taxon>Tracheophyta</taxon>
        <taxon>Spermatophyta</taxon>
        <taxon>Magnoliopsida</taxon>
        <taxon>eudicotyledons</taxon>
        <taxon>Gunneridae</taxon>
        <taxon>Pentapetalae</taxon>
        <taxon>rosids</taxon>
        <taxon>fabids</taxon>
        <taxon>Malpighiales</taxon>
        <taxon>Rhizophoraceae</taxon>
        <taxon>Rhizophora</taxon>
    </lineage>
</organism>
<proteinExistence type="predicted"/>
<evidence type="ECO:0000256" key="1">
    <source>
        <dbReference type="SAM" id="Phobius"/>
    </source>
</evidence>
<sequence length="65" mass="7752">MQSIYYILVFPSSHQLHLFVGGTFEHPTCYRMLVFRRNLPQLLVLLLIIVGKTVPWRVYWPMFKG</sequence>
<accession>A0A2P2KEH5</accession>
<name>A0A2P2KEH5_RHIMU</name>
<reference evidence="2" key="1">
    <citation type="submission" date="2018-02" db="EMBL/GenBank/DDBJ databases">
        <title>Rhizophora mucronata_Transcriptome.</title>
        <authorList>
            <person name="Meera S.P."/>
            <person name="Sreeshan A."/>
            <person name="Augustine A."/>
        </authorList>
    </citation>
    <scope>NUCLEOTIDE SEQUENCE</scope>
    <source>
        <tissue evidence="2">Leaf</tissue>
    </source>
</reference>
<keyword evidence="1" id="KW-0812">Transmembrane</keyword>
<evidence type="ECO:0000313" key="2">
    <source>
        <dbReference type="EMBL" id="MBX04143.1"/>
    </source>
</evidence>
<keyword evidence="1" id="KW-1133">Transmembrane helix</keyword>
<dbReference type="EMBL" id="GGEC01023659">
    <property type="protein sequence ID" value="MBX04143.1"/>
    <property type="molecule type" value="Transcribed_RNA"/>
</dbReference>
<feature type="transmembrane region" description="Helical" evidence="1">
    <location>
        <begin position="42"/>
        <end position="60"/>
    </location>
</feature>
<dbReference type="AlphaFoldDB" id="A0A2P2KEH5"/>